<proteinExistence type="predicted"/>
<organism evidence="3 4">
    <name type="scientific">Megasphaera elsdenii CAG:570</name>
    <dbReference type="NCBI Taxonomy" id="1263087"/>
    <lineage>
        <taxon>Bacteria</taxon>
        <taxon>Bacillati</taxon>
        <taxon>Bacillota</taxon>
        <taxon>Negativicutes</taxon>
        <taxon>Veillonellales</taxon>
        <taxon>Veillonellaceae</taxon>
        <taxon>Megasphaera</taxon>
    </lineage>
</organism>
<evidence type="ECO:0008006" key="5">
    <source>
        <dbReference type="Google" id="ProtNLM"/>
    </source>
</evidence>
<dbReference type="Pfam" id="PF08861">
    <property type="entry name" value="DUF1828"/>
    <property type="match status" value="1"/>
</dbReference>
<feature type="domain" description="DUF1829" evidence="2">
    <location>
        <begin position="159"/>
        <end position="246"/>
    </location>
</feature>
<name>R7MUS3_MEGEL</name>
<sequence length="258" mass="29609">MDTNFDWIAEYYQWIKKNLSARRLKNGWTEIGTPFMDRHNDGLVIYAKRDGDSITLSDDGYIINDLIADGVSLRGSKRAAFLNGLLFSYGVENQDNEMVMRTTPKNYAVSMHMFIQAMLAVNDMFMLNNATIKTIFLDDVANYFDQQGLIYTPNFLAKGSTGLEFNFNFQIAGRTSEILINSFNSINRGNLAAFLFDWQDIRDERQKRSRKKVKGLAIINDEKEVDRKYLDALIAKGTDYILFSERLKPENLQKLTAA</sequence>
<protein>
    <recommendedName>
        <fullName evidence="5">DUF1828 domain-containing protein</fullName>
    </recommendedName>
</protein>
<dbReference type="InterPro" id="IPR014961">
    <property type="entry name" value="DUF1829"/>
</dbReference>
<evidence type="ECO:0000313" key="4">
    <source>
        <dbReference type="Proteomes" id="UP000017908"/>
    </source>
</evidence>
<feature type="domain" description="DUF1828" evidence="1">
    <location>
        <begin position="33"/>
        <end position="121"/>
    </location>
</feature>
<gene>
    <name evidence="3" type="ORF">BN715_01226</name>
</gene>
<dbReference type="InterPro" id="IPR014960">
    <property type="entry name" value="DUF1828"/>
</dbReference>
<evidence type="ECO:0000259" key="2">
    <source>
        <dbReference type="Pfam" id="PF08862"/>
    </source>
</evidence>
<comment type="caution">
    <text evidence="3">The sequence shown here is derived from an EMBL/GenBank/DDBJ whole genome shotgun (WGS) entry which is preliminary data.</text>
</comment>
<reference evidence="3" key="1">
    <citation type="submission" date="2012-11" db="EMBL/GenBank/DDBJ databases">
        <title>Dependencies among metagenomic species, viruses, plasmids and units of genetic variation.</title>
        <authorList>
            <person name="Nielsen H.B."/>
            <person name="Almeida M."/>
            <person name="Juncker A.S."/>
            <person name="Rasmussen S."/>
            <person name="Li J."/>
            <person name="Sunagawa S."/>
            <person name="Plichta D."/>
            <person name="Gautier L."/>
            <person name="Le Chatelier E."/>
            <person name="Peletier E."/>
            <person name="Bonde I."/>
            <person name="Nielsen T."/>
            <person name="Manichanh C."/>
            <person name="Arumugam M."/>
            <person name="Batto J."/>
            <person name="Santos M.B.Q.D."/>
            <person name="Blom N."/>
            <person name="Borruel N."/>
            <person name="Burgdorf K.S."/>
            <person name="Boumezbeur F."/>
            <person name="Casellas F."/>
            <person name="Dore J."/>
            <person name="Guarner F."/>
            <person name="Hansen T."/>
            <person name="Hildebrand F."/>
            <person name="Kaas R.S."/>
            <person name="Kennedy S."/>
            <person name="Kristiansen K."/>
            <person name="Kultima J.R."/>
            <person name="Leonard P."/>
            <person name="Levenez F."/>
            <person name="Lund O."/>
            <person name="Moumen B."/>
            <person name="Le Paslier D."/>
            <person name="Pons N."/>
            <person name="Pedersen O."/>
            <person name="Prifti E."/>
            <person name="Qin J."/>
            <person name="Raes J."/>
            <person name="Tap J."/>
            <person name="Tims S."/>
            <person name="Ussery D.W."/>
            <person name="Yamada T."/>
            <person name="MetaHit consortium"/>
            <person name="Renault P."/>
            <person name="Sicheritz-Ponten T."/>
            <person name="Bork P."/>
            <person name="Wang J."/>
            <person name="Brunak S."/>
            <person name="Ehrlich S.D."/>
        </authorList>
    </citation>
    <scope>NUCLEOTIDE SEQUENCE [LARGE SCALE GENOMIC DNA]</scope>
</reference>
<evidence type="ECO:0000313" key="3">
    <source>
        <dbReference type="EMBL" id="CDF04924.1"/>
    </source>
</evidence>
<dbReference type="AlphaFoldDB" id="R7MUS3"/>
<dbReference type="Pfam" id="PF08862">
    <property type="entry name" value="DUF1829"/>
    <property type="match status" value="1"/>
</dbReference>
<evidence type="ECO:0000259" key="1">
    <source>
        <dbReference type="Pfam" id="PF08861"/>
    </source>
</evidence>
<dbReference type="Proteomes" id="UP000017908">
    <property type="component" value="Unassembled WGS sequence"/>
</dbReference>
<accession>R7MUS3</accession>
<dbReference type="EMBL" id="CBKE010000159">
    <property type="protein sequence ID" value="CDF04924.1"/>
    <property type="molecule type" value="Genomic_DNA"/>
</dbReference>